<sequence length="75" mass="9048">MKPTYSQSCDYKSGVNQSPAAKYDQYNYIDKPRYRPSYNQYKTAYKKTYAPFCDKYKSAYKPTYAPKYKYKPIYK</sequence>
<reference evidence="1" key="1">
    <citation type="submission" date="2023-07" db="EMBL/GenBank/DDBJ databases">
        <title>Chromosome-level genome assembly of Artemia franciscana.</title>
        <authorList>
            <person name="Jo E."/>
        </authorList>
    </citation>
    <scope>NUCLEOTIDE SEQUENCE</scope>
    <source>
        <tissue evidence="1">Whole body</tissue>
    </source>
</reference>
<name>A0AA88HFD6_ARTSF</name>
<accession>A0AA88HFD6</accession>
<evidence type="ECO:0000313" key="1">
    <source>
        <dbReference type="EMBL" id="KAK2707973.1"/>
    </source>
</evidence>
<dbReference type="AlphaFoldDB" id="A0AA88HFD6"/>
<comment type="caution">
    <text evidence="1">The sequence shown here is derived from an EMBL/GenBank/DDBJ whole genome shotgun (WGS) entry which is preliminary data.</text>
</comment>
<dbReference type="EMBL" id="JAVRJZ010000019">
    <property type="protein sequence ID" value="KAK2707973.1"/>
    <property type="molecule type" value="Genomic_DNA"/>
</dbReference>
<evidence type="ECO:0000313" key="2">
    <source>
        <dbReference type="Proteomes" id="UP001187531"/>
    </source>
</evidence>
<gene>
    <name evidence="1" type="ORF">QYM36_015601</name>
</gene>
<dbReference type="Proteomes" id="UP001187531">
    <property type="component" value="Unassembled WGS sequence"/>
</dbReference>
<protein>
    <submittedName>
        <fullName evidence="1">Uncharacterized protein</fullName>
    </submittedName>
</protein>
<proteinExistence type="predicted"/>
<keyword evidence="2" id="KW-1185">Reference proteome</keyword>
<organism evidence="1 2">
    <name type="scientific">Artemia franciscana</name>
    <name type="common">Brine shrimp</name>
    <name type="synonym">Artemia sanfranciscana</name>
    <dbReference type="NCBI Taxonomy" id="6661"/>
    <lineage>
        <taxon>Eukaryota</taxon>
        <taxon>Metazoa</taxon>
        <taxon>Ecdysozoa</taxon>
        <taxon>Arthropoda</taxon>
        <taxon>Crustacea</taxon>
        <taxon>Branchiopoda</taxon>
        <taxon>Anostraca</taxon>
        <taxon>Artemiidae</taxon>
        <taxon>Artemia</taxon>
    </lineage>
</organism>